<proteinExistence type="predicted"/>
<gene>
    <name evidence="2" type="ORF">E5982_00965</name>
</gene>
<dbReference type="NCBIfam" id="TIGR03936">
    <property type="entry name" value="sam_1_link_chp"/>
    <property type="match status" value="1"/>
</dbReference>
<evidence type="ECO:0000259" key="1">
    <source>
        <dbReference type="Pfam" id="PF10105"/>
    </source>
</evidence>
<evidence type="ECO:0000313" key="2">
    <source>
        <dbReference type="EMBL" id="TJW12210.1"/>
    </source>
</evidence>
<accession>A0A4T9T9F7</accession>
<dbReference type="OrthoDB" id="9780488at2"/>
<name>A0A4T9T9F7_9ACTN</name>
<evidence type="ECO:0000313" key="3">
    <source>
        <dbReference type="Proteomes" id="UP000309454"/>
    </source>
</evidence>
<dbReference type="AlphaFoldDB" id="A0A4T9T9F7"/>
<protein>
    <submittedName>
        <fullName evidence="2">DUF2344 domain-containing protein</fullName>
    </submittedName>
</protein>
<comment type="caution">
    <text evidence="2">The sequence shown here is derived from an EMBL/GenBank/DDBJ whole genome shotgun (WGS) entry which is preliminary data.</text>
</comment>
<sequence>MADPSLFRLRVVFAKSGRLCQLSHLEIARTLERIVRRAQLPYAITQGFSPHMKISFGSALPVGVGGTREFFDLFLTSYVNAEAALKQLQQASPADLMPEQCFYVAASAPAASVAFPVSTYEALLSGPAGDVQLPETVAVVRKKKERVLQVAEYLAGPVKRAGNALRFSLEAKPTGSLRPDALMREALHGRSDVVLVSLTRVQQVDGDGKPVVS</sequence>
<keyword evidence="3" id="KW-1185">Reference proteome</keyword>
<dbReference type="EMBL" id="SSTM01000001">
    <property type="protein sequence ID" value="TJW12210.1"/>
    <property type="molecule type" value="Genomic_DNA"/>
</dbReference>
<feature type="domain" description="DUF2344" evidence="1">
    <location>
        <begin position="8"/>
        <end position="139"/>
    </location>
</feature>
<organism evidence="2 3">
    <name type="scientific">Parvibacter caecicola</name>
    <dbReference type="NCBI Taxonomy" id="747645"/>
    <lineage>
        <taxon>Bacteria</taxon>
        <taxon>Bacillati</taxon>
        <taxon>Actinomycetota</taxon>
        <taxon>Coriobacteriia</taxon>
        <taxon>Coriobacteriales</taxon>
        <taxon>Coriobacteriaceae</taxon>
        <taxon>Parvibacter</taxon>
    </lineage>
</organism>
<dbReference type="Proteomes" id="UP000309454">
    <property type="component" value="Unassembled WGS sequence"/>
</dbReference>
<reference evidence="2 3" key="1">
    <citation type="submission" date="2019-04" db="EMBL/GenBank/DDBJ databases">
        <title>Microbes associate with the intestines of laboratory mice.</title>
        <authorList>
            <person name="Navarre W."/>
            <person name="Wong E."/>
            <person name="Huang K.C."/>
            <person name="Tropini C."/>
            <person name="Ng K."/>
            <person name="Yu B."/>
        </authorList>
    </citation>
    <scope>NUCLEOTIDE SEQUENCE [LARGE SCALE GENOMIC DNA]</scope>
    <source>
        <strain evidence="2 3">NM48_B13</strain>
    </source>
</reference>
<dbReference type="Pfam" id="PF10105">
    <property type="entry name" value="DUF2344"/>
    <property type="match status" value="1"/>
</dbReference>
<dbReference type="RefSeq" id="WP_136845192.1">
    <property type="nucleotide sequence ID" value="NZ_SSTM01000001.1"/>
</dbReference>
<dbReference type="InterPro" id="IPR018768">
    <property type="entry name" value="DUF2344"/>
</dbReference>